<proteinExistence type="predicted"/>
<evidence type="ECO:0008006" key="3">
    <source>
        <dbReference type="Google" id="ProtNLM"/>
    </source>
</evidence>
<feature type="chain" id="PRO_5027023752" description="Hydrophobic seed protein domain-containing protein" evidence="1">
    <location>
        <begin position="30"/>
        <end position="84"/>
    </location>
</feature>
<evidence type="ECO:0000256" key="1">
    <source>
        <dbReference type="SAM" id="SignalP"/>
    </source>
</evidence>
<gene>
    <name evidence="2" type="ORF">SVIM_LOCUS238690</name>
</gene>
<organism evidence="2">
    <name type="scientific">Salix viminalis</name>
    <name type="common">Common osier</name>
    <name type="synonym">Basket willow</name>
    <dbReference type="NCBI Taxonomy" id="40686"/>
    <lineage>
        <taxon>Eukaryota</taxon>
        <taxon>Viridiplantae</taxon>
        <taxon>Streptophyta</taxon>
        <taxon>Embryophyta</taxon>
        <taxon>Tracheophyta</taxon>
        <taxon>Spermatophyta</taxon>
        <taxon>Magnoliopsida</taxon>
        <taxon>eudicotyledons</taxon>
        <taxon>Gunneridae</taxon>
        <taxon>Pentapetalae</taxon>
        <taxon>rosids</taxon>
        <taxon>fabids</taxon>
        <taxon>Malpighiales</taxon>
        <taxon>Salicaceae</taxon>
        <taxon>Saliceae</taxon>
        <taxon>Salix</taxon>
    </lineage>
</organism>
<sequence length="84" mass="8829">MGSQGKTRYLTIILLVAFILLSCSNLILADDNIPPPPPPPPLPPPPRFPCNVLPPPDDSGNCTIGVPAGRIGGRGDIPQCIVCY</sequence>
<reference evidence="2" key="1">
    <citation type="submission" date="2019-03" db="EMBL/GenBank/DDBJ databases">
        <authorList>
            <person name="Mank J."/>
            <person name="Almeida P."/>
        </authorList>
    </citation>
    <scope>NUCLEOTIDE SEQUENCE</scope>
    <source>
        <strain evidence="2">78183</strain>
    </source>
</reference>
<dbReference type="AlphaFoldDB" id="A0A6N2LKE1"/>
<accession>A0A6N2LKE1</accession>
<keyword evidence="1" id="KW-0732">Signal</keyword>
<feature type="signal peptide" evidence="1">
    <location>
        <begin position="1"/>
        <end position="29"/>
    </location>
</feature>
<name>A0A6N2LKE1_SALVM</name>
<dbReference type="EMBL" id="CAADRP010001553">
    <property type="protein sequence ID" value="VFU40933.1"/>
    <property type="molecule type" value="Genomic_DNA"/>
</dbReference>
<dbReference type="PROSITE" id="PS51257">
    <property type="entry name" value="PROKAR_LIPOPROTEIN"/>
    <property type="match status" value="1"/>
</dbReference>
<protein>
    <recommendedName>
        <fullName evidence="3">Hydrophobic seed protein domain-containing protein</fullName>
    </recommendedName>
</protein>
<evidence type="ECO:0000313" key="2">
    <source>
        <dbReference type="EMBL" id="VFU40933.1"/>
    </source>
</evidence>